<name>A0A8B8AP91_CRAVI</name>
<keyword evidence="2" id="KW-1133">Transmembrane helix</keyword>
<dbReference type="Proteomes" id="UP000694844">
    <property type="component" value="Chromosome 7"/>
</dbReference>
<feature type="compositionally biased region" description="Basic and acidic residues" evidence="1">
    <location>
        <begin position="279"/>
        <end position="291"/>
    </location>
</feature>
<accession>A0A8B8AP91</accession>
<dbReference type="AlphaFoldDB" id="A0A8B8AP91"/>
<evidence type="ECO:0000313" key="4">
    <source>
        <dbReference type="RefSeq" id="XP_022291959.1"/>
    </source>
</evidence>
<evidence type="ECO:0000256" key="2">
    <source>
        <dbReference type="SAM" id="Phobius"/>
    </source>
</evidence>
<evidence type="ECO:0000256" key="1">
    <source>
        <dbReference type="SAM" id="MobiDB-lite"/>
    </source>
</evidence>
<dbReference type="GeneID" id="111103182"/>
<dbReference type="KEGG" id="cvn:111103182"/>
<proteinExistence type="predicted"/>
<keyword evidence="2" id="KW-0812">Transmembrane</keyword>
<feature type="transmembrane region" description="Helical" evidence="2">
    <location>
        <begin position="229"/>
        <end position="250"/>
    </location>
</feature>
<evidence type="ECO:0000313" key="3">
    <source>
        <dbReference type="Proteomes" id="UP000694844"/>
    </source>
</evidence>
<sequence>MTYIRCLFRYSLCIILPGFIYNEFVRMNVIRFVVAFWLLTVVNATTRLKIDASNCDGPQKTVIDDSKNRPNITSHCNCEIKSNFTGELFFTSNHSCSPGFHVFDDNGKIIDNICDNKRAHFRKNVFTGDSLKLVLINNSSNQSENLGEIVQIYARDNSNNGLFSVTCGSESDSITRITRPTLVAGTFEAFNKGIRKSLPTRSAINNVTSVAERETYGSNFNASKSEFPYIYAVVAGCIVVVAIIIFVFICKRRKNRAQNTCNEERKEAGTYNNATNGIERPENVDPSKHLPDNPLYHSYQVNDDSGYSTCGNENLVSIEQLPDNPLYHSYQENEGKEDSKNEIDDVGTLPLQDCNAVYAQPNKLTRTSNVNQDDPTESQIENVYAQINKTKKT</sequence>
<protein>
    <submittedName>
        <fullName evidence="4">Uncharacterized protein LOC111103182 isoform X1</fullName>
    </submittedName>
</protein>
<dbReference type="OrthoDB" id="6217028at2759"/>
<feature type="region of interest" description="Disordered" evidence="1">
    <location>
        <begin position="326"/>
        <end position="347"/>
    </location>
</feature>
<feature type="region of interest" description="Disordered" evidence="1">
    <location>
        <begin position="272"/>
        <end position="303"/>
    </location>
</feature>
<feature type="compositionally biased region" description="Basic and acidic residues" evidence="1">
    <location>
        <begin position="331"/>
        <end position="343"/>
    </location>
</feature>
<keyword evidence="3" id="KW-1185">Reference proteome</keyword>
<gene>
    <name evidence="4" type="primary">LOC111103182</name>
</gene>
<dbReference type="RefSeq" id="XP_022291959.1">
    <property type="nucleotide sequence ID" value="XM_022436251.1"/>
</dbReference>
<keyword evidence="2" id="KW-0472">Membrane</keyword>
<organism evidence="3 4">
    <name type="scientific">Crassostrea virginica</name>
    <name type="common">Eastern oyster</name>
    <dbReference type="NCBI Taxonomy" id="6565"/>
    <lineage>
        <taxon>Eukaryota</taxon>
        <taxon>Metazoa</taxon>
        <taxon>Spiralia</taxon>
        <taxon>Lophotrochozoa</taxon>
        <taxon>Mollusca</taxon>
        <taxon>Bivalvia</taxon>
        <taxon>Autobranchia</taxon>
        <taxon>Pteriomorphia</taxon>
        <taxon>Ostreida</taxon>
        <taxon>Ostreoidea</taxon>
        <taxon>Ostreidae</taxon>
        <taxon>Crassostrea</taxon>
    </lineage>
</organism>
<reference evidence="4" key="1">
    <citation type="submission" date="2025-08" db="UniProtKB">
        <authorList>
            <consortium name="RefSeq"/>
        </authorList>
    </citation>
    <scope>IDENTIFICATION</scope>
    <source>
        <tissue evidence="4">Whole sample</tissue>
    </source>
</reference>